<evidence type="ECO:0000259" key="2">
    <source>
        <dbReference type="Pfam" id="PF06713"/>
    </source>
</evidence>
<keyword evidence="4" id="KW-1185">Reference proteome</keyword>
<keyword evidence="1" id="KW-0812">Transmembrane</keyword>
<keyword evidence="1" id="KW-1133">Transmembrane helix</keyword>
<accession>A0A1H0EDI7</accession>
<feature type="transmembrane region" description="Helical" evidence="1">
    <location>
        <begin position="9"/>
        <end position="28"/>
    </location>
</feature>
<reference evidence="3 4" key="1">
    <citation type="submission" date="2016-10" db="EMBL/GenBank/DDBJ databases">
        <authorList>
            <person name="de Groot N.N."/>
        </authorList>
    </citation>
    <scope>NUCLEOTIDE SEQUENCE [LARGE SCALE GENOMIC DNA]</scope>
    <source>
        <strain evidence="3 4">CGMCC 1.3442</strain>
    </source>
</reference>
<dbReference type="EMBL" id="FNIG01000009">
    <property type="protein sequence ID" value="SDN80358.1"/>
    <property type="molecule type" value="Genomic_DNA"/>
</dbReference>
<feature type="domain" description="Uncharacterized protein YyaB-like PH" evidence="2">
    <location>
        <begin position="57"/>
        <end position="130"/>
    </location>
</feature>
<feature type="transmembrane region" description="Helical" evidence="1">
    <location>
        <begin position="34"/>
        <end position="55"/>
    </location>
</feature>
<dbReference type="AlphaFoldDB" id="A0A1H0EDI7"/>
<organism evidence="3 4">
    <name type="scientific">Tenuibacillus multivorans</name>
    <dbReference type="NCBI Taxonomy" id="237069"/>
    <lineage>
        <taxon>Bacteria</taxon>
        <taxon>Bacillati</taxon>
        <taxon>Bacillota</taxon>
        <taxon>Bacilli</taxon>
        <taxon>Bacillales</taxon>
        <taxon>Bacillaceae</taxon>
        <taxon>Tenuibacillus</taxon>
    </lineage>
</organism>
<evidence type="ECO:0000313" key="4">
    <source>
        <dbReference type="Proteomes" id="UP000199334"/>
    </source>
</evidence>
<sequence>MFFQAKRDLLYFIAIWGTISIIILGSIFDTEPIVIKTAYYLIGFIIIVILIWIWFGTGYKIKDKELKVHCGPFKWKINIQEISKVSKVKSIFTAPALSFDRLEIYYDRYNLIRISPENNSEFIDLLLKENPQIQINEKSLK</sequence>
<keyword evidence="1" id="KW-0472">Membrane</keyword>
<dbReference type="STRING" id="237069.SAMN05216498_3107"/>
<gene>
    <name evidence="3" type="ORF">SAMN05216498_3107</name>
</gene>
<evidence type="ECO:0000313" key="3">
    <source>
        <dbReference type="EMBL" id="SDN80358.1"/>
    </source>
</evidence>
<dbReference type="RefSeq" id="WP_093857496.1">
    <property type="nucleotide sequence ID" value="NZ_BJVZ01000009.1"/>
</dbReference>
<dbReference type="Pfam" id="PF06713">
    <property type="entry name" value="bPH_4"/>
    <property type="match status" value="1"/>
</dbReference>
<protein>
    <submittedName>
        <fullName evidence="3">PH domain-containing protein</fullName>
    </submittedName>
</protein>
<dbReference type="InterPro" id="IPR009589">
    <property type="entry name" value="PH_YyaB-like"/>
</dbReference>
<dbReference type="GO" id="GO:0030153">
    <property type="term" value="P:bacteriocin immunity"/>
    <property type="evidence" value="ECO:0007669"/>
    <property type="project" value="InterPro"/>
</dbReference>
<evidence type="ECO:0000256" key="1">
    <source>
        <dbReference type="SAM" id="Phobius"/>
    </source>
</evidence>
<proteinExistence type="predicted"/>
<dbReference type="OrthoDB" id="6658731at2"/>
<name>A0A1H0EDI7_9BACI</name>
<dbReference type="Proteomes" id="UP000199334">
    <property type="component" value="Unassembled WGS sequence"/>
</dbReference>